<evidence type="ECO:0000256" key="4">
    <source>
        <dbReference type="ARBA" id="ARBA00023163"/>
    </source>
</evidence>
<protein>
    <submittedName>
        <fullName evidence="7">GAF domain-containing protein</fullName>
    </submittedName>
</protein>
<dbReference type="Proteomes" id="UP000565572">
    <property type="component" value="Unassembled WGS sequence"/>
</dbReference>
<reference evidence="7 8" key="1">
    <citation type="submission" date="2020-08" db="EMBL/GenBank/DDBJ databases">
        <title>Sequencing the genomes of 1000 actinobacteria strains.</title>
        <authorList>
            <person name="Klenk H.-P."/>
        </authorList>
    </citation>
    <scope>NUCLEOTIDE SEQUENCE [LARGE SCALE GENOMIC DNA]</scope>
    <source>
        <strain evidence="7 8">DSM 11053</strain>
    </source>
</reference>
<evidence type="ECO:0000256" key="2">
    <source>
        <dbReference type="ARBA" id="ARBA00022777"/>
    </source>
</evidence>
<comment type="caution">
    <text evidence="7">The sequence shown here is derived from an EMBL/GenBank/DDBJ whole genome shotgun (WGS) entry which is preliminary data.</text>
</comment>
<dbReference type="Gene3D" id="3.30.450.40">
    <property type="match status" value="1"/>
</dbReference>
<evidence type="ECO:0000313" key="7">
    <source>
        <dbReference type="EMBL" id="MBB3325212.1"/>
    </source>
</evidence>
<dbReference type="SMART" id="SM00065">
    <property type="entry name" value="GAF"/>
    <property type="match status" value="1"/>
</dbReference>
<feature type="region of interest" description="Disordered" evidence="5">
    <location>
        <begin position="229"/>
        <end position="248"/>
    </location>
</feature>
<dbReference type="InterPro" id="IPR011006">
    <property type="entry name" value="CheY-like_superfamily"/>
</dbReference>
<evidence type="ECO:0000259" key="6">
    <source>
        <dbReference type="PROSITE" id="PS50921"/>
    </source>
</evidence>
<dbReference type="GO" id="GO:0016301">
    <property type="term" value="F:kinase activity"/>
    <property type="evidence" value="ECO:0007669"/>
    <property type="project" value="UniProtKB-KW"/>
</dbReference>
<keyword evidence="8" id="KW-1185">Reference proteome</keyword>
<dbReference type="InterPro" id="IPR012074">
    <property type="entry name" value="GAF_ANTAR"/>
</dbReference>
<keyword evidence="3" id="KW-0805">Transcription regulation</keyword>
<dbReference type="GO" id="GO:0003723">
    <property type="term" value="F:RNA binding"/>
    <property type="evidence" value="ECO:0007669"/>
    <property type="project" value="InterPro"/>
</dbReference>
<evidence type="ECO:0000256" key="1">
    <source>
        <dbReference type="ARBA" id="ARBA00022679"/>
    </source>
</evidence>
<dbReference type="AlphaFoldDB" id="A0A7W5JRY0"/>
<keyword evidence="4" id="KW-0804">Transcription</keyword>
<name>A0A7W5JRY0_9ACTN</name>
<dbReference type="InterPro" id="IPR036388">
    <property type="entry name" value="WH-like_DNA-bd_sf"/>
</dbReference>
<keyword evidence="1" id="KW-0808">Transferase</keyword>
<dbReference type="InterPro" id="IPR029016">
    <property type="entry name" value="GAF-like_dom_sf"/>
</dbReference>
<proteinExistence type="predicted"/>
<dbReference type="PROSITE" id="PS50921">
    <property type="entry name" value="ANTAR"/>
    <property type="match status" value="1"/>
</dbReference>
<dbReference type="PIRSF" id="PIRSF036625">
    <property type="entry name" value="GAF_ANTAR"/>
    <property type="match status" value="1"/>
</dbReference>
<accession>A0A7W5JRY0</accession>
<dbReference type="InterPro" id="IPR005561">
    <property type="entry name" value="ANTAR"/>
</dbReference>
<dbReference type="SUPFAM" id="SSF52172">
    <property type="entry name" value="CheY-like"/>
    <property type="match status" value="1"/>
</dbReference>
<gene>
    <name evidence="7" type="ORF">FHX39_000156</name>
</gene>
<dbReference type="Pfam" id="PF13185">
    <property type="entry name" value="GAF_2"/>
    <property type="match status" value="1"/>
</dbReference>
<keyword evidence="2" id="KW-0418">Kinase</keyword>
<dbReference type="RefSeq" id="WP_183335945.1">
    <property type="nucleotide sequence ID" value="NZ_JACHZG010000001.1"/>
</dbReference>
<evidence type="ECO:0000313" key="8">
    <source>
        <dbReference type="Proteomes" id="UP000565572"/>
    </source>
</evidence>
<dbReference type="Pfam" id="PF03861">
    <property type="entry name" value="ANTAR"/>
    <property type="match status" value="1"/>
</dbReference>
<evidence type="ECO:0000256" key="5">
    <source>
        <dbReference type="SAM" id="MobiDB-lite"/>
    </source>
</evidence>
<dbReference type="Gene3D" id="1.10.10.10">
    <property type="entry name" value="Winged helix-like DNA-binding domain superfamily/Winged helix DNA-binding domain"/>
    <property type="match status" value="1"/>
</dbReference>
<dbReference type="SMART" id="SM01012">
    <property type="entry name" value="ANTAR"/>
    <property type="match status" value="1"/>
</dbReference>
<feature type="domain" description="ANTAR" evidence="6">
    <location>
        <begin position="170"/>
        <end position="231"/>
    </location>
</feature>
<sequence length="248" mass="27329">MTVPDPQPGHHLPIERLQNLLLDVADIKLFLKELAELSTTVLKAPVSSGIMLRYDDTLLTFGFSDARAETLDETQYRVGSGPCLESLSRGQVVSVVDARTEQRWPDYVGLAAETGLRCSLSLPLTIRSDTFGALNLYGFSEPGLFGPTEQRDLELFATQAAGTLRVATRQVKDANLLAQMEESLRSRTVIDQALGIIMGQQRCTATVAFELLRRESQNGHRRLRDVAADLVQRTSGQSPEEGRPFDPS</sequence>
<dbReference type="EMBL" id="JACHZG010000001">
    <property type="protein sequence ID" value="MBB3325212.1"/>
    <property type="molecule type" value="Genomic_DNA"/>
</dbReference>
<dbReference type="SUPFAM" id="SSF55781">
    <property type="entry name" value="GAF domain-like"/>
    <property type="match status" value="1"/>
</dbReference>
<evidence type="ECO:0000256" key="3">
    <source>
        <dbReference type="ARBA" id="ARBA00023015"/>
    </source>
</evidence>
<organism evidence="7 8">
    <name type="scientific">Microlunatus antarcticus</name>
    <dbReference type="NCBI Taxonomy" id="53388"/>
    <lineage>
        <taxon>Bacteria</taxon>
        <taxon>Bacillati</taxon>
        <taxon>Actinomycetota</taxon>
        <taxon>Actinomycetes</taxon>
        <taxon>Propionibacteriales</taxon>
        <taxon>Propionibacteriaceae</taxon>
        <taxon>Microlunatus</taxon>
    </lineage>
</organism>
<dbReference type="InterPro" id="IPR003018">
    <property type="entry name" value="GAF"/>
</dbReference>